<comment type="caution">
    <text evidence="7">The sequence shown here is derived from an EMBL/GenBank/DDBJ whole genome shotgun (WGS) entry which is preliminary data.</text>
</comment>
<dbReference type="PANTHER" id="PTHR43229:SF2">
    <property type="entry name" value="NODULATION PROTEIN J"/>
    <property type="match status" value="1"/>
</dbReference>
<evidence type="ECO:0000256" key="5">
    <source>
        <dbReference type="RuleBase" id="RU361157"/>
    </source>
</evidence>
<feature type="transmembrane region" description="Helical" evidence="5">
    <location>
        <begin position="58"/>
        <end position="82"/>
    </location>
</feature>
<dbReference type="PROSITE" id="PS51012">
    <property type="entry name" value="ABC_TM2"/>
    <property type="match status" value="1"/>
</dbReference>
<evidence type="ECO:0000313" key="7">
    <source>
        <dbReference type="EMBL" id="MDA0137095.1"/>
    </source>
</evidence>
<evidence type="ECO:0000256" key="1">
    <source>
        <dbReference type="ARBA" id="ARBA00004141"/>
    </source>
</evidence>
<keyword evidence="8" id="KW-1185">Reference proteome</keyword>
<evidence type="ECO:0000256" key="2">
    <source>
        <dbReference type="ARBA" id="ARBA00022692"/>
    </source>
</evidence>
<keyword evidence="2 5" id="KW-0812">Transmembrane</keyword>
<evidence type="ECO:0000256" key="4">
    <source>
        <dbReference type="ARBA" id="ARBA00023136"/>
    </source>
</evidence>
<feature type="transmembrane region" description="Helical" evidence="5">
    <location>
        <begin position="229"/>
        <end position="248"/>
    </location>
</feature>
<comment type="similarity">
    <text evidence="5">Belongs to the ABC-2 integral membrane protein family.</text>
</comment>
<dbReference type="Pfam" id="PF01061">
    <property type="entry name" value="ABC2_membrane"/>
    <property type="match status" value="1"/>
</dbReference>
<feature type="domain" description="ABC transmembrane type-2" evidence="6">
    <location>
        <begin position="26"/>
        <end position="254"/>
    </location>
</feature>
<feature type="transmembrane region" description="Helical" evidence="5">
    <location>
        <begin position="103"/>
        <end position="130"/>
    </location>
</feature>
<evidence type="ECO:0000256" key="3">
    <source>
        <dbReference type="ARBA" id="ARBA00022989"/>
    </source>
</evidence>
<feature type="transmembrane region" description="Helical" evidence="5">
    <location>
        <begin position="174"/>
        <end position="191"/>
    </location>
</feature>
<dbReference type="InterPro" id="IPR000412">
    <property type="entry name" value="ABC_2_transport"/>
</dbReference>
<keyword evidence="4 5" id="KW-0472">Membrane</keyword>
<dbReference type="InterPro" id="IPR013525">
    <property type="entry name" value="ABC2_TM"/>
</dbReference>
<comment type="subcellular location">
    <subcellularLocation>
        <location evidence="5">Cell membrane</location>
        <topology evidence="5">Multi-pass membrane protein</topology>
    </subcellularLocation>
    <subcellularLocation>
        <location evidence="1">Membrane</location>
        <topology evidence="1">Multi-pass membrane protein</topology>
    </subcellularLocation>
</comment>
<name>A0ABT4RFL3_9ACTN</name>
<evidence type="ECO:0000313" key="8">
    <source>
        <dbReference type="Proteomes" id="UP001147700"/>
    </source>
</evidence>
<feature type="transmembrane region" description="Helical" evidence="5">
    <location>
        <begin position="142"/>
        <end position="162"/>
    </location>
</feature>
<dbReference type="Proteomes" id="UP001147700">
    <property type="component" value="Unassembled WGS sequence"/>
</dbReference>
<feature type="transmembrane region" description="Helical" evidence="5">
    <location>
        <begin position="27"/>
        <end position="46"/>
    </location>
</feature>
<proteinExistence type="inferred from homology"/>
<dbReference type="PANTHER" id="PTHR43229">
    <property type="entry name" value="NODULATION PROTEIN J"/>
    <property type="match status" value="1"/>
</dbReference>
<organism evidence="7 8">
    <name type="scientific">Solirubrobacter deserti</name>
    <dbReference type="NCBI Taxonomy" id="2282478"/>
    <lineage>
        <taxon>Bacteria</taxon>
        <taxon>Bacillati</taxon>
        <taxon>Actinomycetota</taxon>
        <taxon>Thermoleophilia</taxon>
        <taxon>Solirubrobacterales</taxon>
        <taxon>Solirubrobacteraceae</taxon>
        <taxon>Solirubrobacter</taxon>
    </lineage>
</organism>
<gene>
    <name evidence="7" type="ORF">OJ962_06270</name>
</gene>
<reference evidence="7" key="1">
    <citation type="submission" date="2022-10" db="EMBL/GenBank/DDBJ databases">
        <title>The WGS of Solirubrobacter sp. CPCC 204708.</title>
        <authorList>
            <person name="Jiang Z."/>
        </authorList>
    </citation>
    <scope>NUCLEOTIDE SEQUENCE</scope>
    <source>
        <strain evidence="7">CPCC 204708</strain>
    </source>
</reference>
<dbReference type="InterPro" id="IPR051784">
    <property type="entry name" value="Nod_factor_ABC_transporter"/>
</dbReference>
<keyword evidence="5" id="KW-1003">Cell membrane</keyword>
<sequence length="255" mass="27346">MSALALPRHSLVLAKRNLIGVTRNPEALLDVTFQPVIFLALFTYIFGGALAGGSQQDYLQFLLPGVLAQMVAFASVSIGVNLNTDIEKGVFDRFRSLPISRAAPLVGAVFADIVRYVLMCAVTIGFGYAIGFRAETSPLEVLAAAGIVIAFALCLSWASVFIGTIARTPGAVQGIVLLTMFPLTFGTSTFVPTSTMPDWLQTFTDVNPLTHLIGVLRALMLGDPMGNHLLWTLVSMAVLLVVFVPLALRSYGRRA</sequence>
<dbReference type="RefSeq" id="WP_202956255.1">
    <property type="nucleotide sequence ID" value="NZ_JAPCID010000007.1"/>
</dbReference>
<protein>
    <recommendedName>
        <fullName evidence="5">Transport permease protein</fullName>
    </recommendedName>
</protein>
<keyword evidence="3 5" id="KW-1133">Transmembrane helix</keyword>
<accession>A0ABT4RFL3</accession>
<dbReference type="InterPro" id="IPR047817">
    <property type="entry name" value="ABC2_TM_bact-type"/>
</dbReference>
<evidence type="ECO:0000259" key="6">
    <source>
        <dbReference type="PROSITE" id="PS51012"/>
    </source>
</evidence>
<dbReference type="EMBL" id="JAPCID010000007">
    <property type="protein sequence ID" value="MDA0137095.1"/>
    <property type="molecule type" value="Genomic_DNA"/>
</dbReference>
<keyword evidence="5" id="KW-0813">Transport</keyword>
<dbReference type="PIRSF" id="PIRSF006648">
    <property type="entry name" value="DrrB"/>
    <property type="match status" value="1"/>
</dbReference>